<dbReference type="EMBL" id="NKQK01000025">
    <property type="protein sequence ID" value="PSR91514.1"/>
    <property type="molecule type" value="Genomic_DNA"/>
</dbReference>
<gene>
    <name evidence="6" type="ORF">CEY00_Acc28858</name>
</gene>
<organism evidence="6 7">
    <name type="scientific">Actinidia chinensis var. chinensis</name>
    <name type="common">Chinese soft-hair kiwi</name>
    <dbReference type="NCBI Taxonomy" id="1590841"/>
    <lineage>
        <taxon>Eukaryota</taxon>
        <taxon>Viridiplantae</taxon>
        <taxon>Streptophyta</taxon>
        <taxon>Embryophyta</taxon>
        <taxon>Tracheophyta</taxon>
        <taxon>Spermatophyta</taxon>
        <taxon>Magnoliopsida</taxon>
        <taxon>eudicotyledons</taxon>
        <taxon>Gunneridae</taxon>
        <taxon>Pentapetalae</taxon>
        <taxon>asterids</taxon>
        <taxon>Ericales</taxon>
        <taxon>Actinidiaceae</taxon>
        <taxon>Actinidia</taxon>
    </lineage>
</organism>
<dbReference type="InterPro" id="IPR000048">
    <property type="entry name" value="IQ_motif_EF-hand-BS"/>
</dbReference>
<feature type="region of interest" description="Disordered" evidence="4">
    <location>
        <begin position="9"/>
        <end position="58"/>
    </location>
</feature>
<dbReference type="Pfam" id="PF00612">
    <property type="entry name" value="IQ"/>
    <property type="match status" value="1"/>
</dbReference>
<sequence length="439" mass="48151">MGRVAKWFRSLLGRKKEESPPSPSHSTAAPAKPPRRRWSFARSSSRGSVPPPTPGYAGGDVYRSQHAIASVAEAAVAASRLTSVGRCNGSTVQNSAHDSGDSCGIREDRAAVKIQAHFRGYLARRALRALRGLVKLQALVRGNIVRKQTTDMLRIAQALLRAQDRARAGRAHNSESPHSSTKSSHFHHSDPATPEKIERAIQSMSGKLDQLPMLKRNGSKSIGRVIIDQDMTRNSWNQLDHRRGPSMKAGQKDDAKSDKILEVDSEKPYFVPKRKNLFQSSHRTSASDQHSHSFSSSKDTTTHQTVQSSSSCEVQSLSPVKFSSRGGSSKVPFPPSRSDNSRNNLSGYSDHPSYMACTESSMAKTRSLSAPKQRPQFETFVSTKRNLLHSYGDFGSSTLRGSVNYASKAYPGSGRLDRLGMPVRGNASGLNASDYWIRY</sequence>
<dbReference type="Gene3D" id="1.20.5.190">
    <property type="match status" value="1"/>
</dbReference>
<dbReference type="OrthoDB" id="1686972at2759"/>
<keyword evidence="1" id="KW-0112">Calmodulin-binding</keyword>
<dbReference type="InterPro" id="IPR025064">
    <property type="entry name" value="DUF4005"/>
</dbReference>
<comment type="similarity">
    <text evidence="2">Belongs to the IQD family.</text>
</comment>
<dbReference type="Pfam" id="PF13178">
    <property type="entry name" value="DUF4005"/>
    <property type="match status" value="1"/>
</dbReference>
<evidence type="ECO:0000256" key="2">
    <source>
        <dbReference type="ARBA" id="ARBA00024341"/>
    </source>
</evidence>
<evidence type="ECO:0000313" key="6">
    <source>
        <dbReference type="EMBL" id="PSR91514.1"/>
    </source>
</evidence>
<feature type="compositionally biased region" description="Low complexity" evidence="4">
    <location>
        <begin position="284"/>
        <end position="320"/>
    </location>
</feature>
<dbReference type="AlphaFoldDB" id="A0A2R6PI18"/>
<reference evidence="6 7" key="1">
    <citation type="submission" date="2017-07" db="EMBL/GenBank/DDBJ databases">
        <title>An improved, manually edited Actinidia chinensis var. chinensis (kiwifruit) genome highlights the challenges associated with draft genomes and gene prediction in plants.</title>
        <authorList>
            <person name="Pilkington S."/>
            <person name="Crowhurst R."/>
            <person name="Hilario E."/>
            <person name="Nardozza S."/>
            <person name="Fraser L."/>
            <person name="Peng Y."/>
            <person name="Gunaseelan K."/>
            <person name="Simpson R."/>
            <person name="Tahir J."/>
            <person name="Deroles S."/>
            <person name="Templeton K."/>
            <person name="Luo Z."/>
            <person name="Davy M."/>
            <person name="Cheng C."/>
            <person name="Mcneilage M."/>
            <person name="Scaglione D."/>
            <person name="Liu Y."/>
            <person name="Zhang Q."/>
            <person name="Datson P."/>
            <person name="De Silva N."/>
            <person name="Gardiner S."/>
            <person name="Bassett H."/>
            <person name="Chagne D."/>
            <person name="Mccallum J."/>
            <person name="Dzierzon H."/>
            <person name="Deng C."/>
            <person name="Wang Y.-Y."/>
            <person name="Barron N."/>
            <person name="Manako K."/>
            <person name="Bowen J."/>
            <person name="Foster T."/>
            <person name="Erridge Z."/>
            <person name="Tiffin H."/>
            <person name="Waite C."/>
            <person name="Davies K."/>
            <person name="Grierson E."/>
            <person name="Laing W."/>
            <person name="Kirk R."/>
            <person name="Chen X."/>
            <person name="Wood M."/>
            <person name="Montefiori M."/>
            <person name="Brummell D."/>
            <person name="Schwinn K."/>
            <person name="Catanach A."/>
            <person name="Fullerton C."/>
            <person name="Li D."/>
            <person name="Meiyalaghan S."/>
            <person name="Nieuwenhuizen N."/>
            <person name="Read N."/>
            <person name="Prakash R."/>
            <person name="Hunter D."/>
            <person name="Zhang H."/>
            <person name="Mckenzie M."/>
            <person name="Knabel M."/>
            <person name="Harris A."/>
            <person name="Allan A."/>
            <person name="Chen A."/>
            <person name="Janssen B."/>
            <person name="Plunkett B."/>
            <person name="Dwamena C."/>
            <person name="Voogd C."/>
            <person name="Leif D."/>
            <person name="Lafferty D."/>
            <person name="Souleyre E."/>
            <person name="Varkonyi-Gasic E."/>
            <person name="Gambi F."/>
            <person name="Hanley J."/>
            <person name="Yao J.-L."/>
            <person name="Cheung J."/>
            <person name="David K."/>
            <person name="Warren B."/>
            <person name="Marsh K."/>
            <person name="Snowden K."/>
            <person name="Lin-Wang K."/>
            <person name="Brian L."/>
            <person name="Martinez-Sanchez M."/>
            <person name="Wang M."/>
            <person name="Ileperuma N."/>
            <person name="Macnee N."/>
            <person name="Campin R."/>
            <person name="Mcatee P."/>
            <person name="Drummond R."/>
            <person name="Espley R."/>
            <person name="Ireland H."/>
            <person name="Wu R."/>
            <person name="Atkinson R."/>
            <person name="Karunairetnam S."/>
            <person name="Bulley S."/>
            <person name="Chunkath S."/>
            <person name="Hanley Z."/>
            <person name="Storey R."/>
            <person name="Thrimawithana A."/>
            <person name="Thomson S."/>
            <person name="David C."/>
            <person name="Testolin R."/>
        </authorList>
    </citation>
    <scope>NUCLEOTIDE SEQUENCE [LARGE SCALE GENOMIC DNA]</scope>
    <source>
        <strain evidence="7">cv. Red5</strain>
        <tissue evidence="6">Young leaf</tissue>
    </source>
</reference>
<reference evidence="7" key="2">
    <citation type="journal article" date="2018" name="BMC Genomics">
        <title>A manually annotated Actinidia chinensis var. chinensis (kiwifruit) genome highlights the challenges associated with draft genomes and gene prediction in plants.</title>
        <authorList>
            <person name="Pilkington S.M."/>
            <person name="Crowhurst R."/>
            <person name="Hilario E."/>
            <person name="Nardozza S."/>
            <person name="Fraser L."/>
            <person name="Peng Y."/>
            <person name="Gunaseelan K."/>
            <person name="Simpson R."/>
            <person name="Tahir J."/>
            <person name="Deroles S.C."/>
            <person name="Templeton K."/>
            <person name="Luo Z."/>
            <person name="Davy M."/>
            <person name="Cheng C."/>
            <person name="McNeilage M."/>
            <person name="Scaglione D."/>
            <person name="Liu Y."/>
            <person name="Zhang Q."/>
            <person name="Datson P."/>
            <person name="De Silva N."/>
            <person name="Gardiner S.E."/>
            <person name="Bassett H."/>
            <person name="Chagne D."/>
            <person name="McCallum J."/>
            <person name="Dzierzon H."/>
            <person name="Deng C."/>
            <person name="Wang Y.Y."/>
            <person name="Barron L."/>
            <person name="Manako K."/>
            <person name="Bowen J."/>
            <person name="Foster T.M."/>
            <person name="Erridge Z.A."/>
            <person name="Tiffin H."/>
            <person name="Waite C.N."/>
            <person name="Davies K.M."/>
            <person name="Grierson E.P."/>
            <person name="Laing W.A."/>
            <person name="Kirk R."/>
            <person name="Chen X."/>
            <person name="Wood M."/>
            <person name="Montefiori M."/>
            <person name="Brummell D.A."/>
            <person name="Schwinn K.E."/>
            <person name="Catanach A."/>
            <person name="Fullerton C."/>
            <person name="Li D."/>
            <person name="Meiyalaghan S."/>
            <person name="Nieuwenhuizen N."/>
            <person name="Read N."/>
            <person name="Prakash R."/>
            <person name="Hunter D."/>
            <person name="Zhang H."/>
            <person name="McKenzie M."/>
            <person name="Knabel M."/>
            <person name="Harris A."/>
            <person name="Allan A.C."/>
            <person name="Gleave A."/>
            <person name="Chen A."/>
            <person name="Janssen B.J."/>
            <person name="Plunkett B."/>
            <person name="Ampomah-Dwamena C."/>
            <person name="Voogd C."/>
            <person name="Leif D."/>
            <person name="Lafferty D."/>
            <person name="Souleyre E.J.F."/>
            <person name="Varkonyi-Gasic E."/>
            <person name="Gambi F."/>
            <person name="Hanley J."/>
            <person name="Yao J.L."/>
            <person name="Cheung J."/>
            <person name="David K.M."/>
            <person name="Warren B."/>
            <person name="Marsh K."/>
            <person name="Snowden K.C."/>
            <person name="Lin-Wang K."/>
            <person name="Brian L."/>
            <person name="Martinez-Sanchez M."/>
            <person name="Wang M."/>
            <person name="Ileperuma N."/>
            <person name="Macnee N."/>
            <person name="Campin R."/>
            <person name="McAtee P."/>
            <person name="Drummond R.S.M."/>
            <person name="Espley R.V."/>
            <person name="Ireland H.S."/>
            <person name="Wu R."/>
            <person name="Atkinson R.G."/>
            <person name="Karunairetnam S."/>
            <person name="Bulley S."/>
            <person name="Chunkath S."/>
            <person name="Hanley Z."/>
            <person name="Storey R."/>
            <person name="Thrimawithana A.H."/>
            <person name="Thomson S."/>
            <person name="David C."/>
            <person name="Testolin R."/>
            <person name="Huang H."/>
            <person name="Hellens R.P."/>
            <person name="Schaffer R.J."/>
        </authorList>
    </citation>
    <scope>NUCLEOTIDE SEQUENCE [LARGE SCALE GENOMIC DNA]</scope>
    <source>
        <strain evidence="7">cv. Red5</strain>
    </source>
</reference>
<dbReference type="PANTHER" id="PTHR32295">
    <property type="entry name" value="IQ-DOMAIN 5-RELATED"/>
    <property type="match status" value="1"/>
</dbReference>
<evidence type="ECO:0000256" key="1">
    <source>
        <dbReference type="ARBA" id="ARBA00022860"/>
    </source>
</evidence>
<evidence type="ECO:0000259" key="5">
    <source>
        <dbReference type="Pfam" id="PF13178"/>
    </source>
</evidence>
<dbReference type="OMA" id="ASDYWIR"/>
<name>A0A2R6PI18_ACTCC</name>
<comment type="caution">
    <text evidence="6">The sequence shown here is derived from an EMBL/GenBank/DDBJ whole genome shotgun (WGS) entry which is preliminary data.</text>
</comment>
<feature type="compositionally biased region" description="Polar residues" evidence="4">
    <location>
        <begin position="337"/>
        <end position="347"/>
    </location>
</feature>
<dbReference type="InParanoid" id="A0A2R6PI18"/>
<dbReference type="Proteomes" id="UP000241394">
    <property type="component" value="Chromosome LG25"/>
</dbReference>
<feature type="compositionally biased region" description="Basic and acidic residues" evidence="4">
    <location>
        <begin position="164"/>
        <end position="175"/>
    </location>
</feature>
<dbReference type="FunCoup" id="A0A2R6PI18">
    <property type="interactions" value="915"/>
</dbReference>
<comment type="subunit">
    <text evidence="3">Binds to multiple calmodulin (CaM) in the presence of Ca(2+) and CaM-like proteins.</text>
</comment>
<dbReference type="SMART" id="SM00015">
    <property type="entry name" value="IQ"/>
    <property type="match status" value="2"/>
</dbReference>
<dbReference type="STRING" id="1590841.A0A2R6PI18"/>
<keyword evidence="7" id="KW-1185">Reference proteome</keyword>
<feature type="region of interest" description="Disordered" evidence="4">
    <location>
        <begin position="280"/>
        <end position="352"/>
    </location>
</feature>
<feature type="region of interest" description="Disordered" evidence="4">
    <location>
        <begin position="164"/>
        <end position="194"/>
    </location>
</feature>
<dbReference type="PROSITE" id="PS50096">
    <property type="entry name" value="IQ"/>
    <property type="match status" value="2"/>
</dbReference>
<accession>A0A2R6PI18</accession>
<feature type="region of interest" description="Disordered" evidence="4">
    <location>
        <begin position="236"/>
        <end position="258"/>
    </location>
</feature>
<feature type="domain" description="DUF4005" evidence="5">
    <location>
        <begin position="335"/>
        <end position="378"/>
    </location>
</feature>
<dbReference type="GO" id="GO:0005516">
    <property type="term" value="F:calmodulin binding"/>
    <property type="evidence" value="ECO:0007669"/>
    <property type="project" value="UniProtKB-KW"/>
</dbReference>
<evidence type="ECO:0000256" key="4">
    <source>
        <dbReference type="SAM" id="MobiDB-lite"/>
    </source>
</evidence>
<protein>
    <submittedName>
        <fullName evidence="6">Protein IQ-DOMAIN like</fullName>
    </submittedName>
</protein>
<evidence type="ECO:0000313" key="7">
    <source>
        <dbReference type="Proteomes" id="UP000241394"/>
    </source>
</evidence>
<proteinExistence type="inferred from homology"/>
<dbReference type="PANTHER" id="PTHR32295:SF11">
    <property type="entry name" value="PROTEIN IQ-DOMAIN 22"/>
    <property type="match status" value="1"/>
</dbReference>
<evidence type="ECO:0000256" key="3">
    <source>
        <dbReference type="ARBA" id="ARBA00024378"/>
    </source>
</evidence>
<dbReference type="Gramene" id="PSR91514">
    <property type="protein sequence ID" value="PSR91514"/>
    <property type="gene ID" value="CEY00_Acc28858"/>
</dbReference>